<comment type="caution">
    <text evidence="1">The sequence shown here is derived from an EMBL/GenBank/DDBJ whole genome shotgun (WGS) entry which is preliminary data.</text>
</comment>
<dbReference type="Proteomes" id="UP001487740">
    <property type="component" value="Unassembled WGS sequence"/>
</dbReference>
<gene>
    <name evidence="1" type="ORF">O3P69_020731</name>
</gene>
<dbReference type="AlphaFoldDB" id="A0AAW0TRI9"/>
<sequence length="269" mass="29794">MAGASWVGGEKGRQGERIEKVEYWGNGWEEGEREACEEKLCMEAHELRKNGHYEVRLWKSGRASVESLAAKGIRTYQARDMSSWFCQSSIKASQDVGHGSVAEEHPPDDLHEALPQLSSGPPARTIPAASGHAKNRILPMKENSHIKMVVISSFRMWTHPSLGVSAGELRTLRDPRVLKFQVDSPYNALLYSAQSYVPVVLVSPLHGSDPAEVSAANYASGVIFASCTPLLPVRLRMDSCNGEEKGAEVQEKWSWAQMQLCKEELCEEV</sequence>
<dbReference type="EMBL" id="JARAKH010000028">
    <property type="protein sequence ID" value="KAK8388967.1"/>
    <property type="molecule type" value="Genomic_DNA"/>
</dbReference>
<evidence type="ECO:0000313" key="1">
    <source>
        <dbReference type="EMBL" id="KAK8388967.1"/>
    </source>
</evidence>
<proteinExistence type="predicted"/>
<evidence type="ECO:0000313" key="2">
    <source>
        <dbReference type="Proteomes" id="UP001487740"/>
    </source>
</evidence>
<name>A0AAW0TRI9_SCYPA</name>
<accession>A0AAW0TRI9</accession>
<reference evidence="1 2" key="1">
    <citation type="submission" date="2023-03" db="EMBL/GenBank/DDBJ databases">
        <title>High-quality genome of Scylla paramamosain provides insights in environmental adaptation.</title>
        <authorList>
            <person name="Zhang L."/>
        </authorList>
    </citation>
    <scope>NUCLEOTIDE SEQUENCE [LARGE SCALE GENOMIC DNA]</scope>
    <source>
        <strain evidence="1">LZ_2023a</strain>
        <tissue evidence="1">Muscle</tissue>
    </source>
</reference>
<protein>
    <submittedName>
        <fullName evidence="1">Uncharacterized protein</fullName>
    </submittedName>
</protein>
<organism evidence="1 2">
    <name type="scientific">Scylla paramamosain</name>
    <name type="common">Mud crab</name>
    <dbReference type="NCBI Taxonomy" id="85552"/>
    <lineage>
        <taxon>Eukaryota</taxon>
        <taxon>Metazoa</taxon>
        <taxon>Ecdysozoa</taxon>
        <taxon>Arthropoda</taxon>
        <taxon>Crustacea</taxon>
        <taxon>Multicrustacea</taxon>
        <taxon>Malacostraca</taxon>
        <taxon>Eumalacostraca</taxon>
        <taxon>Eucarida</taxon>
        <taxon>Decapoda</taxon>
        <taxon>Pleocyemata</taxon>
        <taxon>Brachyura</taxon>
        <taxon>Eubrachyura</taxon>
        <taxon>Portunoidea</taxon>
        <taxon>Portunidae</taxon>
        <taxon>Portuninae</taxon>
        <taxon>Scylla</taxon>
    </lineage>
</organism>
<keyword evidence="2" id="KW-1185">Reference proteome</keyword>